<keyword evidence="3" id="KW-1185">Reference proteome</keyword>
<protein>
    <submittedName>
        <fullName evidence="2">Uncharacterized protein</fullName>
    </submittedName>
</protein>
<sequence length="64" mass="7236">MKTLTKERLNSYRIISLIITLIGIALLIFMITVESEPGLLPLLLFFSGISATLYFHLKLKNLAK</sequence>
<feature type="transmembrane region" description="Helical" evidence="1">
    <location>
        <begin position="12"/>
        <end position="33"/>
    </location>
</feature>
<evidence type="ECO:0000313" key="2">
    <source>
        <dbReference type="EMBL" id="SFI56490.1"/>
    </source>
</evidence>
<evidence type="ECO:0000313" key="3">
    <source>
        <dbReference type="Proteomes" id="UP000242560"/>
    </source>
</evidence>
<dbReference type="Proteomes" id="UP000242560">
    <property type="component" value="Unassembled WGS sequence"/>
</dbReference>
<dbReference type="AlphaFoldDB" id="A0A1I3J8K5"/>
<keyword evidence="1" id="KW-0812">Transmembrane</keyword>
<keyword evidence="1" id="KW-0472">Membrane</keyword>
<dbReference type="RefSeq" id="WP_089817572.1">
    <property type="nucleotide sequence ID" value="NZ_FORQ01000001.1"/>
</dbReference>
<gene>
    <name evidence="2" type="ORF">SAMN05421638_0016</name>
</gene>
<evidence type="ECO:0000256" key="1">
    <source>
        <dbReference type="SAM" id="Phobius"/>
    </source>
</evidence>
<organism evidence="2 3">
    <name type="scientific">Kaistella treverensis</name>
    <dbReference type="NCBI Taxonomy" id="631455"/>
    <lineage>
        <taxon>Bacteria</taxon>
        <taxon>Pseudomonadati</taxon>
        <taxon>Bacteroidota</taxon>
        <taxon>Flavobacteriia</taxon>
        <taxon>Flavobacteriales</taxon>
        <taxon>Weeksellaceae</taxon>
        <taxon>Chryseobacterium group</taxon>
        <taxon>Kaistella</taxon>
    </lineage>
</organism>
<reference evidence="3" key="1">
    <citation type="submission" date="2016-10" db="EMBL/GenBank/DDBJ databases">
        <authorList>
            <person name="Varghese N."/>
            <person name="Submissions S."/>
        </authorList>
    </citation>
    <scope>NUCLEOTIDE SEQUENCE [LARGE SCALE GENOMIC DNA]</scope>
    <source>
        <strain evidence="3">DSM 22251</strain>
    </source>
</reference>
<name>A0A1I3J8K5_9FLAO</name>
<keyword evidence="1" id="KW-1133">Transmembrane helix</keyword>
<feature type="transmembrane region" description="Helical" evidence="1">
    <location>
        <begin position="39"/>
        <end position="57"/>
    </location>
</feature>
<dbReference type="EMBL" id="FORQ01000001">
    <property type="protein sequence ID" value="SFI56490.1"/>
    <property type="molecule type" value="Genomic_DNA"/>
</dbReference>
<proteinExistence type="predicted"/>
<accession>A0A1I3J8K5</accession>